<comment type="subcellular location">
    <subcellularLocation>
        <location evidence="1">Cell membrane</location>
        <topology evidence="1">Peripheral membrane protein</topology>
    </subcellularLocation>
</comment>
<evidence type="ECO:0000259" key="9">
    <source>
        <dbReference type="PROSITE" id="PS50893"/>
    </source>
</evidence>
<dbReference type="InterPro" id="IPR003439">
    <property type="entry name" value="ABC_transporter-like_ATP-bd"/>
</dbReference>
<dbReference type="GO" id="GO:0016887">
    <property type="term" value="F:ATP hydrolysis activity"/>
    <property type="evidence" value="ECO:0007669"/>
    <property type="project" value="InterPro"/>
</dbReference>
<evidence type="ECO:0000256" key="1">
    <source>
        <dbReference type="ARBA" id="ARBA00004202"/>
    </source>
</evidence>
<dbReference type="OrthoDB" id="5357528at2"/>
<dbReference type="InterPro" id="IPR027417">
    <property type="entry name" value="P-loop_NTPase"/>
</dbReference>
<accession>A0A1I1LXR5</accession>
<evidence type="ECO:0000256" key="3">
    <source>
        <dbReference type="ARBA" id="ARBA00022448"/>
    </source>
</evidence>
<dbReference type="Pfam" id="PF08352">
    <property type="entry name" value="oligo_HPY"/>
    <property type="match status" value="1"/>
</dbReference>
<evidence type="ECO:0000256" key="4">
    <source>
        <dbReference type="ARBA" id="ARBA00022475"/>
    </source>
</evidence>
<name>A0A1I1LXR5_9ACTN</name>
<dbReference type="GO" id="GO:0015833">
    <property type="term" value="P:peptide transport"/>
    <property type="evidence" value="ECO:0007669"/>
    <property type="project" value="InterPro"/>
</dbReference>
<evidence type="ECO:0000256" key="2">
    <source>
        <dbReference type="ARBA" id="ARBA00005417"/>
    </source>
</evidence>
<dbReference type="GO" id="GO:0005524">
    <property type="term" value="F:ATP binding"/>
    <property type="evidence" value="ECO:0007669"/>
    <property type="project" value="UniProtKB-KW"/>
</dbReference>
<keyword evidence="3" id="KW-0813">Transport</keyword>
<dbReference type="Proteomes" id="UP000198832">
    <property type="component" value="Unassembled WGS sequence"/>
</dbReference>
<dbReference type="NCBIfam" id="TIGR01727">
    <property type="entry name" value="oligo_HPY"/>
    <property type="match status" value="1"/>
</dbReference>
<proteinExistence type="inferred from homology"/>
<feature type="domain" description="ABC transporter" evidence="9">
    <location>
        <begin position="12"/>
        <end position="262"/>
    </location>
</feature>
<sequence>MSDTSTKHDAFLRVEDLRVHFPTADGVVKATDGLSFELARGKTLGIVGESGSGKSVSSSAILGLHRGTRAQVSGQILLEDVDLLQLSDEEMRRRRGLDVAMIFQDPLSAMHPYYTVGNQLVEAYRVHNNVSKKAARTRAIEMLERVGIPQPDRRVDDYPHQFSGGMRQRAMIAMGLINNPGLLIADEPTTALDVTVQAQILDLLQDLQREFNSAIIIITHDLGVVAEMADQVLVMYAGKAVEYGPTKELLVRPEMPYTWGLLSSVPDVTADTDSKLIPIPGNPPSLLNPPSGCAFHPRCPHKDKVPGRLCWTVQPELVPGRQGMGHLKRCHLPDPDQVYALEVLPEFDPELASELAQARIPDPAADAAAGPAAGPAAGTAAGTATPDTADERDAQ</sequence>
<keyword evidence="7" id="KW-0472">Membrane</keyword>
<dbReference type="FunFam" id="3.40.50.300:FF:000016">
    <property type="entry name" value="Oligopeptide ABC transporter ATP-binding component"/>
    <property type="match status" value="1"/>
</dbReference>
<evidence type="ECO:0000313" key="10">
    <source>
        <dbReference type="EMBL" id="SFC77894.1"/>
    </source>
</evidence>
<dbReference type="EMBL" id="FOLB01000011">
    <property type="protein sequence ID" value="SFC77894.1"/>
    <property type="molecule type" value="Genomic_DNA"/>
</dbReference>
<dbReference type="PROSITE" id="PS50893">
    <property type="entry name" value="ABC_TRANSPORTER_2"/>
    <property type="match status" value="1"/>
</dbReference>
<dbReference type="RefSeq" id="WP_091125160.1">
    <property type="nucleotide sequence ID" value="NZ_FOLB01000011.1"/>
</dbReference>
<gene>
    <name evidence="10" type="ORF">SAMN04487968_11164</name>
</gene>
<dbReference type="Pfam" id="PF00005">
    <property type="entry name" value="ABC_tran"/>
    <property type="match status" value="1"/>
</dbReference>
<reference evidence="10 11" key="1">
    <citation type="submission" date="2016-10" db="EMBL/GenBank/DDBJ databases">
        <authorList>
            <person name="de Groot N.N."/>
        </authorList>
    </citation>
    <scope>NUCLEOTIDE SEQUENCE [LARGE SCALE GENOMIC DNA]</scope>
    <source>
        <strain evidence="10 11">CGMCC 1.7056</strain>
    </source>
</reference>
<dbReference type="AlphaFoldDB" id="A0A1I1LXR5"/>
<dbReference type="InterPro" id="IPR050388">
    <property type="entry name" value="ABC_Ni/Peptide_Import"/>
</dbReference>
<dbReference type="CDD" id="cd03257">
    <property type="entry name" value="ABC_NikE_OppD_transporters"/>
    <property type="match status" value="1"/>
</dbReference>
<dbReference type="SUPFAM" id="SSF52540">
    <property type="entry name" value="P-loop containing nucleoside triphosphate hydrolases"/>
    <property type="match status" value="1"/>
</dbReference>
<dbReference type="InterPro" id="IPR013563">
    <property type="entry name" value="Oligopep_ABC_C"/>
</dbReference>
<protein>
    <submittedName>
        <fullName evidence="10">Peptide/nickel transport system ATP-binding protein</fullName>
    </submittedName>
</protein>
<evidence type="ECO:0000256" key="7">
    <source>
        <dbReference type="ARBA" id="ARBA00023136"/>
    </source>
</evidence>
<keyword evidence="11" id="KW-1185">Reference proteome</keyword>
<dbReference type="GO" id="GO:0005886">
    <property type="term" value="C:plasma membrane"/>
    <property type="evidence" value="ECO:0007669"/>
    <property type="project" value="UniProtKB-SubCell"/>
</dbReference>
<dbReference type="Gene3D" id="3.40.50.300">
    <property type="entry name" value="P-loop containing nucleotide triphosphate hydrolases"/>
    <property type="match status" value="1"/>
</dbReference>
<keyword evidence="5" id="KW-0547">Nucleotide-binding</keyword>
<evidence type="ECO:0000256" key="5">
    <source>
        <dbReference type="ARBA" id="ARBA00022741"/>
    </source>
</evidence>
<evidence type="ECO:0000256" key="6">
    <source>
        <dbReference type="ARBA" id="ARBA00022840"/>
    </source>
</evidence>
<dbReference type="STRING" id="574651.SAMN04487968_11164"/>
<comment type="similarity">
    <text evidence="2">Belongs to the ABC transporter superfamily.</text>
</comment>
<feature type="compositionally biased region" description="Low complexity" evidence="8">
    <location>
        <begin position="362"/>
        <end position="387"/>
    </location>
</feature>
<keyword evidence="6 10" id="KW-0067">ATP-binding</keyword>
<organism evidence="10 11">
    <name type="scientific">Nocardioides terrae</name>
    <dbReference type="NCBI Taxonomy" id="574651"/>
    <lineage>
        <taxon>Bacteria</taxon>
        <taxon>Bacillati</taxon>
        <taxon>Actinomycetota</taxon>
        <taxon>Actinomycetes</taxon>
        <taxon>Propionibacteriales</taxon>
        <taxon>Nocardioidaceae</taxon>
        <taxon>Nocardioides</taxon>
    </lineage>
</organism>
<keyword evidence="4" id="KW-1003">Cell membrane</keyword>
<dbReference type="PANTHER" id="PTHR43297">
    <property type="entry name" value="OLIGOPEPTIDE TRANSPORT ATP-BINDING PROTEIN APPD"/>
    <property type="match status" value="1"/>
</dbReference>
<dbReference type="InterPro" id="IPR017871">
    <property type="entry name" value="ABC_transporter-like_CS"/>
</dbReference>
<dbReference type="InterPro" id="IPR003593">
    <property type="entry name" value="AAA+_ATPase"/>
</dbReference>
<evidence type="ECO:0000256" key="8">
    <source>
        <dbReference type="SAM" id="MobiDB-lite"/>
    </source>
</evidence>
<feature type="region of interest" description="Disordered" evidence="8">
    <location>
        <begin position="354"/>
        <end position="395"/>
    </location>
</feature>
<dbReference type="PANTHER" id="PTHR43297:SF2">
    <property type="entry name" value="DIPEPTIDE TRANSPORT ATP-BINDING PROTEIN DPPD"/>
    <property type="match status" value="1"/>
</dbReference>
<dbReference type="PROSITE" id="PS00211">
    <property type="entry name" value="ABC_TRANSPORTER_1"/>
    <property type="match status" value="1"/>
</dbReference>
<evidence type="ECO:0000313" key="11">
    <source>
        <dbReference type="Proteomes" id="UP000198832"/>
    </source>
</evidence>
<dbReference type="SMART" id="SM00382">
    <property type="entry name" value="AAA"/>
    <property type="match status" value="1"/>
</dbReference>